<sequence>MWLFSSIKSMIIGFLLIVLLVAILFWLYLNVQASMNVSAQYAQIQLSQSLPTKINVGNYLETHAQGALNTHINLDRKLSLPLRGRYLAELDFAVITPVSVSIDYATKIKINTVMPLETTTDLIYQNKLLPKFPLKLDIPIHLEVPFQIQRTYNIPIKIMFDGPVHFEFDEHVDLHIKHIFNPVLNMNDKMTMKKIVPFNATMYNVERQTLADLEMKMEIPLKNIHP</sequence>
<reference evidence="2" key="1">
    <citation type="submission" date="2018-03" db="EMBL/GenBank/DDBJ databases">
        <authorList>
            <person name="Blom J."/>
        </authorList>
    </citation>
    <scope>NUCLEOTIDE SEQUENCE [LARGE SCALE GENOMIC DNA]</scope>
    <source>
        <strain evidence="2">KPC-SM-21</strain>
    </source>
</reference>
<dbReference type="RefSeq" id="WP_121973384.1">
    <property type="nucleotide sequence ID" value="NZ_OOGT01000032.1"/>
</dbReference>
<protein>
    <submittedName>
        <fullName evidence="1">Uncharacterized protein</fullName>
    </submittedName>
</protein>
<dbReference type="InParanoid" id="A0A2U3MWQ9"/>
<evidence type="ECO:0000313" key="2">
    <source>
        <dbReference type="Proteomes" id="UP000245974"/>
    </source>
</evidence>
<dbReference type="Proteomes" id="UP000245974">
    <property type="component" value="Unassembled WGS sequence"/>
</dbReference>
<name>A0A2U3MWQ9_9GAMM</name>
<proteinExistence type="predicted"/>
<gene>
    <name evidence="1" type="ORF">KPC_1046</name>
</gene>
<keyword evidence="2" id="KW-1185">Reference proteome</keyword>
<dbReference type="AlphaFoldDB" id="A0A2U3MWQ9"/>
<dbReference type="EMBL" id="OOGT01000032">
    <property type="protein sequence ID" value="SPL69868.1"/>
    <property type="molecule type" value="Genomic_DNA"/>
</dbReference>
<evidence type="ECO:0000313" key="1">
    <source>
        <dbReference type="EMBL" id="SPL69868.1"/>
    </source>
</evidence>
<accession>A0A2U3MWQ9</accession>
<organism evidence="1 2">
    <name type="scientific">Acinetobacter stercoris</name>
    <dbReference type="NCBI Taxonomy" id="2126983"/>
    <lineage>
        <taxon>Bacteria</taxon>
        <taxon>Pseudomonadati</taxon>
        <taxon>Pseudomonadota</taxon>
        <taxon>Gammaproteobacteria</taxon>
        <taxon>Moraxellales</taxon>
        <taxon>Moraxellaceae</taxon>
        <taxon>Acinetobacter</taxon>
    </lineage>
</organism>
<dbReference type="OrthoDB" id="6709355at2"/>